<dbReference type="Gene3D" id="2.60.40.10">
    <property type="entry name" value="Immunoglobulins"/>
    <property type="match status" value="1"/>
</dbReference>
<evidence type="ECO:0000256" key="3">
    <source>
        <dbReference type="ARBA" id="ARBA00012756"/>
    </source>
</evidence>
<evidence type="ECO:0000256" key="2">
    <source>
        <dbReference type="ARBA" id="ARBA00007401"/>
    </source>
</evidence>
<dbReference type="Pfam" id="PF02837">
    <property type="entry name" value="Glyco_hydro_2_N"/>
    <property type="match status" value="1"/>
</dbReference>
<dbReference type="InterPro" id="IPR006102">
    <property type="entry name" value="Ig-like_GH2"/>
</dbReference>
<dbReference type="InterPro" id="IPR017853">
    <property type="entry name" value="GH"/>
</dbReference>
<dbReference type="PROSITE" id="PS00608">
    <property type="entry name" value="GLYCOSYL_HYDROL_F2_2"/>
    <property type="match status" value="1"/>
</dbReference>
<dbReference type="Pfam" id="PF02836">
    <property type="entry name" value="Glyco_hydro_2_C"/>
    <property type="match status" value="1"/>
</dbReference>
<dbReference type="GO" id="GO:0005990">
    <property type="term" value="P:lactose catabolic process"/>
    <property type="evidence" value="ECO:0007669"/>
    <property type="project" value="TreeGrafter"/>
</dbReference>
<comment type="catalytic activity">
    <reaction evidence="1">
        <text>Hydrolysis of terminal non-reducing beta-D-galactose residues in beta-D-galactosides.</text>
        <dbReference type="EC" id="3.2.1.23"/>
    </reaction>
</comment>
<evidence type="ECO:0000259" key="10">
    <source>
        <dbReference type="Pfam" id="PF02837"/>
    </source>
</evidence>
<dbReference type="InterPro" id="IPR006101">
    <property type="entry name" value="Glyco_hydro_2"/>
</dbReference>
<dbReference type="InterPro" id="IPR050347">
    <property type="entry name" value="Bact_Beta-galactosidase"/>
</dbReference>
<feature type="domain" description="Glycoside hydrolase family 2 immunoglobulin-like beta-sandwich" evidence="8">
    <location>
        <begin position="248"/>
        <end position="350"/>
    </location>
</feature>
<evidence type="ECO:0000259" key="9">
    <source>
        <dbReference type="Pfam" id="PF02836"/>
    </source>
</evidence>
<dbReference type="InterPro" id="IPR008979">
    <property type="entry name" value="Galactose-bd-like_sf"/>
</dbReference>
<comment type="caution">
    <text evidence="11">The sequence shown here is derived from an EMBL/GenBank/DDBJ whole genome shotgun (WGS) entry which is preliminary data.</text>
</comment>
<dbReference type="EC" id="3.2.1.23" evidence="3"/>
<dbReference type="SUPFAM" id="SSF51445">
    <property type="entry name" value="(Trans)glycosidases"/>
    <property type="match status" value="1"/>
</dbReference>
<feature type="chain" id="PRO_5038339806" description="beta-galactosidase" evidence="7">
    <location>
        <begin position="20"/>
        <end position="589"/>
    </location>
</feature>
<dbReference type="InterPro" id="IPR023230">
    <property type="entry name" value="Glyco_hydro_2_CS"/>
</dbReference>
<sequence length="589" mass="67453">MNRLLYLPLLAVLCPVALSAQSQGDRYAEITNPDLTSLKREAPRATFTSYVNEDYAELNNRKDGTFRLLLNGTWQFNYVDSFSMRPMDFDAASLDKYDWHDITVPGNWELQGFGLPIYVNTRYEFVSVGYPVYWQKPNPPYVPEEWNPTGTYRRTFDMPSDWSGKDIYLSADGVRGAAYYYINGSFAGMNKDAKTPARFDVTGLVRPGENEICVQVHRFSDGNYLECQDFWRISGIERDIYLYAQPAVHIEDFRVVAGLTNGYRDGTLDVSVMTDEPTDLTVGYRLLGHDLSCEDSKQLDMSNEVTFDTQTLAGVKPWTAETPNLYTLLITLTDADGEVVEATSCRIGFRDVRVEDGRLKVNGRPIYVRGVNIHEHNEYTGHYVTEELMMKDIELMKLYNVNTVRTSHYPQPERFYELCDQYGLYVIDEANIESHGMGYDLRKGGTLGNNPAFYGAHEYRALNMFERDKNHPSVIIWSMGNESGNGYNFYKLYQLFKSLDETRPVQYERAGREWNTDIYCPMYRSIPEILAYAADPTATAPLILCEYAHAMGNSLGNFRDYWEAIESHPLLQGGCIWDWVDQGFARTDA</sequence>
<dbReference type="PANTHER" id="PTHR46323">
    <property type="entry name" value="BETA-GALACTOSIDASE"/>
    <property type="match status" value="1"/>
</dbReference>
<evidence type="ECO:0000256" key="1">
    <source>
        <dbReference type="ARBA" id="ARBA00001412"/>
    </source>
</evidence>
<keyword evidence="7" id="KW-0732">Signal</keyword>
<dbReference type="PANTHER" id="PTHR46323:SF2">
    <property type="entry name" value="BETA-GALACTOSIDASE"/>
    <property type="match status" value="1"/>
</dbReference>
<evidence type="ECO:0000256" key="4">
    <source>
        <dbReference type="ARBA" id="ARBA00022801"/>
    </source>
</evidence>
<dbReference type="SUPFAM" id="SSF49303">
    <property type="entry name" value="beta-Galactosidase/glucuronidase domain"/>
    <property type="match status" value="1"/>
</dbReference>
<evidence type="ECO:0000259" key="8">
    <source>
        <dbReference type="Pfam" id="PF00703"/>
    </source>
</evidence>
<dbReference type="Pfam" id="PF00703">
    <property type="entry name" value="Glyco_hydro_2"/>
    <property type="match status" value="1"/>
</dbReference>
<feature type="domain" description="Glycosyl hydrolases family 2 sugar binding" evidence="10">
    <location>
        <begin position="70"/>
        <end position="246"/>
    </location>
</feature>
<evidence type="ECO:0000256" key="5">
    <source>
        <dbReference type="ARBA" id="ARBA00023295"/>
    </source>
</evidence>
<organism evidence="11 12">
    <name type="scientific">Candidatus Avibacteroides avistercoris</name>
    <dbReference type="NCBI Taxonomy" id="2840690"/>
    <lineage>
        <taxon>Bacteria</taxon>
        <taxon>Pseudomonadati</taxon>
        <taxon>Bacteroidota</taxon>
        <taxon>Bacteroidia</taxon>
        <taxon>Bacteroidales</taxon>
        <taxon>Bacteroidaceae</taxon>
        <taxon>Bacteroidaceae incertae sedis</taxon>
        <taxon>Candidatus Avibacteroides</taxon>
    </lineage>
</organism>
<dbReference type="PRINTS" id="PR00132">
    <property type="entry name" value="GLHYDRLASE2"/>
</dbReference>
<keyword evidence="4 6" id="KW-0378">Hydrolase</keyword>
<comment type="similarity">
    <text evidence="2 6">Belongs to the glycosyl hydrolase 2 family.</text>
</comment>
<dbReference type="Gene3D" id="2.60.120.260">
    <property type="entry name" value="Galactose-binding domain-like"/>
    <property type="match status" value="1"/>
</dbReference>
<dbReference type="EMBL" id="DWUP01000130">
    <property type="protein sequence ID" value="HJD53240.1"/>
    <property type="molecule type" value="Genomic_DNA"/>
</dbReference>
<dbReference type="GO" id="GO:0009341">
    <property type="term" value="C:beta-galactosidase complex"/>
    <property type="evidence" value="ECO:0007669"/>
    <property type="project" value="TreeGrafter"/>
</dbReference>
<dbReference type="GO" id="GO:0004565">
    <property type="term" value="F:beta-galactosidase activity"/>
    <property type="evidence" value="ECO:0007669"/>
    <property type="project" value="UniProtKB-EC"/>
</dbReference>
<dbReference type="SUPFAM" id="SSF49785">
    <property type="entry name" value="Galactose-binding domain-like"/>
    <property type="match status" value="1"/>
</dbReference>
<dbReference type="PROSITE" id="PS00719">
    <property type="entry name" value="GLYCOSYL_HYDROL_F2_1"/>
    <property type="match status" value="1"/>
</dbReference>
<dbReference type="InterPro" id="IPR013783">
    <property type="entry name" value="Ig-like_fold"/>
</dbReference>
<dbReference type="InterPro" id="IPR006103">
    <property type="entry name" value="Glyco_hydro_2_cat"/>
</dbReference>
<evidence type="ECO:0000313" key="11">
    <source>
        <dbReference type="EMBL" id="HJD53240.1"/>
    </source>
</evidence>
<evidence type="ECO:0000256" key="7">
    <source>
        <dbReference type="SAM" id="SignalP"/>
    </source>
</evidence>
<dbReference type="Proteomes" id="UP000787625">
    <property type="component" value="Unassembled WGS sequence"/>
</dbReference>
<reference evidence="11" key="1">
    <citation type="journal article" date="2021" name="PeerJ">
        <title>Extensive microbial diversity within the chicken gut microbiome revealed by metagenomics and culture.</title>
        <authorList>
            <person name="Gilroy R."/>
            <person name="Ravi A."/>
            <person name="Getino M."/>
            <person name="Pursley I."/>
            <person name="Horton D.L."/>
            <person name="Alikhan N.F."/>
            <person name="Baker D."/>
            <person name="Gharbi K."/>
            <person name="Hall N."/>
            <person name="Watson M."/>
            <person name="Adriaenssens E.M."/>
            <person name="Foster-Nyarko E."/>
            <person name="Jarju S."/>
            <person name="Secka A."/>
            <person name="Antonio M."/>
            <person name="Oren A."/>
            <person name="Chaudhuri R.R."/>
            <person name="La Ragione R."/>
            <person name="Hildebrand F."/>
            <person name="Pallen M.J."/>
        </authorList>
    </citation>
    <scope>NUCLEOTIDE SEQUENCE</scope>
    <source>
        <strain evidence="11">MalCec1-1739</strain>
    </source>
</reference>
<feature type="non-terminal residue" evidence="11">
    <location>
        <position position="589"/>
    </location>
</feature>
<feature type="domain" description="Glycoside hydrolase family 2 catalytic" evidence="9">
    <location>
        <begin position="352"/>
        <end position="586"/>
    </location>
</feature>
<reference evidence="11" key="2">
    <citation type="submission" date="2021-04" db="EMBL/GenBank/DDBJ databases">
        <authorList>
            <person name="Gilroy R."/>
        </authorList>
    </citation>
    <scope>NUCLEOTIDE SEQUENCE</scope>
    <source>
        <strain evidence="11">MalCec1-1739</strain>
    </source>
</reference>
<proteinExistence type="inferred from homology"/>
<protein>
    <recommendedName>
        <fullName evidence="3">beta-galactosidase</fullName>
        <ecNumber evidence="3">3.2.1.23</ecNumber>
    </recommendedName>
</protein>
<keyword evidence="5 6" id="KW-0326">Glycosidase</keyword>
<dbReference type="AlphaFoldDB" id="A0A9D2ZUB0"/>
<feature type="signal peptide" evidence="7">
    <location>
        <begin position="1"/>
        <end position="19"/>
    </location>
</feature>
<gene>
    <name evidence="11" type="ORF">IAA93_05905</name>
</gene>
<dbReference type="InterPro" id="IPR036156">
    <property type="entry name" value="Beta-gal/glucu_dom_sf"/>
</dbReference>
<name>A0A9D2ZUB0_9BACT</name>
<evidence type="ECO:0000256" key="6">
    <source>
        <dbReference type="RuleBase" id="RU361154"/>
    </source>
</evidence>
<accession>A0A9D2ZUB0</accession>
<dbReference type="Gene3D" id="3.20.20.80">
    <property type="entry name" value="Glycosidases"/>
    <property type="match status" value="1"/>
</dbReference>
<dbReference type="InterPro" id="IPR023232">
    <property type="entry name" value="Glyco_hydro_2_AS"/>
</dbReference>
<evidence type="ECO:0000313" key="12">
    <source>
        <dbReference type="Proteomes" id="UP000787625"/>
    </source>
</evidence>
<dbReference type="InterPro" id="IPR006104">
    <property type="entry name" value="Glyco_hydro_2_N"/>
</dbReference>